<evidence type="ECO:0000313" key="5">
    <source>
        <dbReference type="EMBL" id="CAB4738126.1"/>
    </source>
</evidence>
<keyword evidence="3" id="KW-0378">Hydrolase</keyword>
<proteinExistence type="predicted"/>
<dbReference type="Pfam" id="PF00565">
    <property type="entry name" value="SNase"/>
    <property type="match status" value="1"/>
</dbReference>
<keyword evidence="1" id="KW-0540">Nuclease</keyword>
<organism evidence="6">
    <name type="scientific">freshwater metagenome</name>
    <dbReference type="NCBI Taxonomy" id="449393"/>
    <lineage>
        <taxon>unclassified sequences</taxon>
        <taxon>metagenomes</taxon>
        <taxon>ecological metagenomes</taxon>
    </lineage>
</organism>
<dbReference type="PROSITE" id="PS50830">
    <property type="entry name" value="TNASE_3"/>
    <property type="match status" value="1"/>
</dbReference>
<dbReference type="InterPro" id="IPR035437">
    <property type="entry name" value="SNase_OB-fold_sf"/>
</dbReference>
<evidence type="ECO:0000256" key="2">
    <source>
        <dbReference type="ARBA" id="ARBA00022759"/>
    </source>
</evidence>
<dbReference type="InterPro" id="IPR002071">
    <property type="entry name" value="Thermonucl_AS"/>
</dbReference>
<dbReference type="Gene3D" id="2.40.50.90">
    <property type="match status" value="1"/>
</dbReference>
<dbReference type="EMBL" id="CAFBOF010000009">
    <property type="protein sequence ID" value="CAB4973858.1"/>
    <property type="molecule type" value="Genomic_DNA"/>
</dbReference>
<dbReference type="EMBL" id="CAFBPQ010000007">
    <property type="protein sequence ID" value="CAB5016678.1"/>
    <property type="molecule type" value="Genomic_DNA"/>
</dbReference>
<protein>
    <submittedName>
        <fullName evidence="6">Unannotated protein</fullName>
    </submittedName>
</protein>
<dbReference type="EMBL" id="CAFBMM010000019">
    <property type="protein sequence ID" value="CAB4902715.1"/>
    <property type="molecule type" value="Genomic_DNA"/>
</dbReference>
<name>A0A6J7GCH7_9ZZZZ</name>
<dbReference type="EMBL" id="CAEZYK010000166">
    <property type="protein sequence ID" value="CAB4738126.1"/>
    <property type="molecule type" value="Genomic_DNA"/>
</dbReference>
<accession>A0A6J7GCH7</accession>
<evidence type="ECO:0000259" key="4">
    <source>
        <dbReference type="PROSITE" id="PS50830"/>
    </source>
</evidence>
<dbReference type="GO" id="GO:0003676">
    <property type="term" value="F:nucleic acid binding"/>
    <property type="evidence" value="ECO:0007669"/>
    <property type="project" value="InterPro"/>
</dbReference>
<keyword evidence="2" id="KW-0255">Endonuclease</keyword>
<dbReference type="SMART" id="SM00318">
    <property type="entry name" value="SNc"/>
    <property type="match status" value="1"/>
</dbReference>
<evidence type="ECO:0000256" key="3">
    <source>
        <dbReference type="ARBA" id="ARBA00022801"/>
    </source>
</evidence>
<evidence type="ECO:0000313" key="7">
    <source>
        <dbReference type="EMBL" id="CAB4973858.1"/>
    </source>
</evidence>
<evidence type="ECO:0000313" key="8">
    <source>
        <dbReference type="EMBL" id="CAB5016678.1"/>
    </source>
</evidence>
<dbReference type="PANTHER" id="PTHR12302">
    <property type="entry name" value="EBNA2 BINDING PROTEIN P100"/>
    <property type="match status" value="1"/>
</dbReference>
<dbReference type="InterPro" id="IPR016071">
    <property type="entry name" value="Staphylococal_nuclease_OB-fold"/>
</dbReference>
<dbReference type="AlphaFoldDB" id="A0A6J7GCH7"/>
<sequence>MQRLFLLVLVVGGASFSGWWLGEQSSTSTQKWRVTAVIDGDTIEVVRRSQHDIVRLLGVDTPETHHPTKPVGCFGPEASAFSTHYLLGQSVDLEDDVEHRDIYGRRLAYVFLGGRLFNDVLLRHGLARLLVIAPNRAHGRDFLDSELLARHQKRGLWAKCGDE</sequence>
<reference evidence="6" key="1">
    <citation type="submission" date="2020-05" db="EMBL/GenBank/DDBJ databases">
        <authorList>
            <person name="Chiriac C."/>
            <person name="Salcher M."/>
            <person name="Ghai R."/>
            <person name="Kavagutti S V."/>
        </authorList>
    </citation>
    <scope>NUCLEOTIDE SEQUENCE</scope>
</reference>
<feature type="domain" description="TNase-like" evidence="4">
    <location>
        <begin position="28"/>
        <end position="159"/>
    </location>
</feature>
<evidence type="ECO:0000256" key="1">
    <source>
        <dbReference type="ARBA" id="ARBA00022722"/>
    </source>
</evidence>
<dbReference type="PANTHER" id="PTHR12302:SF3">
    <property type="entry name" value="SERINE_THREONINE-PROTEIN KINASE 31"/>
    <property type="match status" value="1"/>
</dbReference>
<dbReference type="PROSITE" id="PS01123">
    <property type="entry name" value="TNASE_1"/>
    <property type="match status" value="1"/>
</dbReference>
<dbReference type="GO" id="GO:0016787">
    <property type="term" value="F:hydrolase activity"/>
    <property type="evidence" value="ECO:0007669"/>
    <property type="project" value="UniProtKB-KW"/>
</dbReference>
<evidence type="ECO:0000313" key="6">
    <source>
        <dbReference type="EMBL" id="CAB4902715.1"/>
    </source>
</evidence>
<gene>
    <name evidence="5" type="ORF">UFOPK2683_01708</name>
    <name evidence="6" type="ORF">UFOPK3605_00575</name>
    <name evidence="7" type="ORF">UFOPK3897_00680</name>
    <name evidence="8" type="ORF">UFOPK4121_00389</name>
</gene>
<dbReference type="SUPFAM" id="SSF50199">
    <property type="entry name" value="Staphylococcal nuclease"/>
    <property type="match status" value="1"/>
</dbReference>
<dbReference type="GO" id="GO:0004519">
    <property type="term" value="F:endonuclease activity"/>
    <property type="evidence" value="ECO:0007669"/>
    <property type="project" value="UniProtKB-KW"/>
</dbReference>